<dbReference type="Pfam" id="PF00512">
    <property type="entry name" value="HisKA"/>
    <property type="match status" value="1"/>
</dbReference>
<evidence type="ECO:0000256" key="4">
    <source>
        <dbReference type="ARBA" id="ARBA00022679"/>
    </source>
</evidence>
<dbReference type="SUPFAM" id="SSF47384">
    <property type="entry name" value="Homodimeric domain of signal transducing histidine kinase"/>
    <property type="match status" value="1"/>
</dbReference>
<dbReference type="InterPro" id="IPR004358">
    <property type="entry name" value="Sig_transdc_His_kin-like_C"/>
</dbReference>
<evidence type="ECO:0000313" key="10">
    <source>
        <dbReference type="Proteomes" id="UP001549691"/>
    </source>
</evidence>
<dbReference type="InterPro" id="IPR003594">
    <property type="entry name" value="HATPase_dom"/>
</dbReference>
<dbReference type="PANTHER" id="PTHR43711:SF1">
    <property type="entry name" value="HISTIDINE KINASE 1"/>
    <property type="match status" value="1"/>
</dbReference>
<evidence type="ECO:0000256" key="1">
    <source>
        <dbReference type="ARBA" id="ARBA00000085"/>
    </source>
</evidence>
<dbReference type="InterPro" id="IPR050736">
    <property type="entry name" value="Sensor_HK_Regulatory"/>
</dbReference>
<evidence type="ECO:0000256" key="3">
    <source>
        <dbReference type="ARBA" id="ARBA00022553"/>
    </source>
</evidence>
<protein>
    <recommendedName>
        <fullName evidence="2">histidine kinase</fullName>
        <ecNumber evidence="2">2.7.13.3</ecNumber>
    </recommendedName>
</protein>
<dbReference type="EMBL" id="JBEWZI010000021">
    <property type="protein sequence ID" value="MET7015717.1"/>
    <property type="molecule type" value="Genomic_DNA"/>
</dbReference>
<feature type="transmembrane region" description="Helical" evidence="7">
    <location>
        <begin position="37"/>
        <end position="58"/>
    </location>
</feature>
<comment type="caution">
    <text evidence="9">The sequence shown here is derived from an EMBL/GenBank/DDBJ whole genome shotgun (WGS) entry which is preliminary data.</text>
</comment>
<dbReference type="Pfam" id="PF02518">
    <property type="entry name" value="HATPase_c"/>
    <property type="match status" value="1"/>
</dbReference>
<accession>A0ABV2TRR0</accession>
<dbReference type="PRINTS" id="PR00344">
    <property type="entry name" value="BCTRLSENSOR"/>
</dbReference>
<organism evidence="9 10">
    <name type="scientific">Uliginosibacterium flavum</name>
    <dbReference type="NCBI Taxonomy" id="1396831"/>
    <lineage>
        <taxon>Bacteria</taxon>
        <taxon>Pseudomonadati</taxon>
        <taxon>Pseudomonadota</taxon>
        <taxon>Betaproteobacteria</taxon>
        <taxon>Rhodocyclales</taxon>
        <taxon>Zoogloeaceae</taxon>
        <taxon>Uliginosibacterium</taxon>
    </lineage>
</organism>
<evidence type="ECO:0000256" key="5">
    <source>
        <dbReference type="ARBA" id="ARBA00022777"/>
    </source>
</evidence>
<sequence length="303" mass="32043">MPERSAVSSATFLSAIRAALAAVFISSLALLVSRGVSVQGVLWCAVSCAGLIVIGVLLDRYRSSLEAENLAEDAQAVSPLQREGEFLSSLGHDLRQPAQAISLFAATLSAHPLPESSRKLVTGIEAAVQQLSEQLEAVFNIAKVEAGQFECHLTPVGLEDVFALAVANQLDEAHERQLHLRRVTTARHVIADEALLLRTIDRMLAHALSITKEGGVVLGCRQRGAVVVIEVWDSSEGIAAEILPAVFVPGSVYGQQLADRGLGLVLARRLATLMGGHVSISSVLGRGCILRLTLPLVSAPTSA</sequence>
<dbReference type="InterPro" id="IPR036890">
    <property type="entry name" value="HATPase_C_sf"/>
</dbReference>
<name>A0ABV2TRR0_9RHOO</name>
<comment type="catalytic activity">
    <reaction evidence="1">
        <text>ATP + protein L-histidine = ADP + protein N-phospho-L-histidine.</text>
        <dbReference type="EC" id="2.7.13.3"/>
    </reaction>
</comment>
<dbReference type="InterPro" id="IPR005467">
    <property type="entry name" value="His_kinase_dom"/>
</dbReference>
<feature type="domain" description="Histidine kinase" evidence="8">
    <location>
        <begin position="89"/>
        <end position="298"/>
    </location>
</feature>
<gene>
    <name evidence="9" type="ORF">ABXR19_16115</name>
</gene>
<evidence type="ECO:0000313" key="9">
    <source>
        <dbReference type="EMBL" id="MET7015717.1"/>
    </source>
</evidence>
<dbReference type="Proteomes" id="UP001549691">
    <property type="component" value="Unassembled WGS sequence"/>
</dbReference>
<dbReference type="GO" id="GO:0016301">
    <property type="term" value="F:kinase activity"/>
    <property type="evidence" value="ECO:0007669"/>
    <property type="project" value="UniProtKB-KW"/>
</dbReference>
<dbReference type="CDD" id="cd00082">
    <property type="entry name" value="HisKA"/>
    <property type="match status" value="1"/>
</dbReference>
<evidence type="ECO:0000256" key="7">
    <source>
        <dbReference type="SAM" id="Phobius"/>
    </source>
</evidence>
<dbReference type="SMART" id="SM00387">
    <property type="entry name" value="HATPase_c"/>
    <property type="match status" value="1"/>
</dbReference>
<dbReference type="SMART" id="SM00388">
    <property type="entry name" value="HisKA"/>
    <property type="match status" value="1"/>
</dbReference>
<evidence type="ECO:0000259" key="8">
    <source>
        <dbReference type="PROSITE" id="PS50109"/>
    </source>
</evidence>
<dbReference type="Gene3D" id="3.30.565.10">
    <property type="entry name" value="Histidine kinase-like ATPase, C-terminal domain"/>
    <property type="match status" value="1"/>
</dbReference>
<dbReference type="InterPro" id="IPR036097">
    <property type="entry name" value="HisK_dim/P_sf"/>
</dbReference>
<dbReference type="PANTHER" id="PTHR43711">
    <property type="entry name" value="TWO-COMPONENT HISTIDINE KINASE"/>
    <property type="match status" value="1"/>
</dbReference>
<dbReference type="PROSITE" id="PS50109">
    <property type="entry name" value="HIS_KIN"/>
    <property type="match status" value="1"/>
</dbReference>
<keyword evidence="10" id="KW-1185">Reference proteome</keyword>
<dbReference type="InterPro" id="IPR003661">
    <property type="entry name" value="HisK_dim/P_dom"/>
</dbReference>
<reference evidence="9 10" key="1">
    <citation type="submission" date="2024-07" db="EMBL/GenBank/DDBJ databases">
        <title>Uliginosibacterium flavum JJ3220;KACC:17644.</title>
        <authorList>
            <person name="Kim M.K."/>
        </authorList>
    </citation>
    <scope>NUCLEOTIDE SEQUENCE [LARGE SCALE GENOMIC DNA]</scope>
    <source>
        <strain evidence="9 10">KACC:17644</strain>
    </source>
</reference>
<keyword evidence="7" id="KW-0812">Transmembrane</keyword>
<dbReference type="Gene3D" id="1.10.287.130">
    <property type="match status" value="1"/>
</dbReference>
<evidence type="ECO:0000256" key="2">
    <source>
        <dbReference type="ARBA" id="ARBA00012438"/>
    </source>
</evidence>
<keyword evidence="4" id="KW-0808">Transferase</keyword>
<dbReference type="SUPFAM" id="SSF55874">
    <property type="entry name" value="ATPase domain of HSP90 chaperone/DNA topoisomerase II/histidine kinase"/>
    <property type="match status" value="1"/>
</dbReference>
<evidence type="ECO:0000256" key="6">
    <source>
        <dbReference type="ARBA" id="ARBA00023012"/>
    </source>
</evidence>
<keyword evidence="7" id="KW-1133">Transmembrane helix</keyword>
<keyword evidence="7" id="KW-0472">Membrane</keyword>
<keyword evidence="3" id="KW-0597">Phosphoprotein</keyword>
<keyword evidence="5 9" id="KW-0418">Kinase</keyword>
<keyword evidence="6" id="KW-0902">Two-component regulatory system</keyword>
<proteinExistence type="predicted"/>
<dbReference type="RefSeq" id="WP_354602174.1">
    <property type="nucleotide sequence ID" value="NZ_JBEWZI010000021.1"/>
</dbReference>
<dbReference type="EC" id="2.7.13.3" evidence="2"/>